<dbReference type="InterPro" id="IPR019410">
    <property type="entry name" value="Methyltransf_16"/>
</dbReference>
<dbReference type="SUPFAM" id="SSF53335">
    <property type="entry name" value="S-adenosyl-L-methionine-dependent methyltransferases"/>
    <property type="match status" value="1"/>
</dbReference>
<dbReference type="Proteomes" id="UP000827549">
    <property type="component" value="Chromosome 5"/>
</dbReference>
<dbReference type="Gene3D" id="3.40.50.150">
    <property type="entry name" value="Vaccinia Virus protein VP39"/>
    <property type="match status" value="1"/>
</dbReference>
<dbReference type="PANTHER" id="PTHR14614">
    <property type="entry name" value="HEPATOCELLULAR CARCINOMA-ASSOCIATED ANTIGEN"/>
    <property type="match status" value="1"/>
</dbReference>
<dbReference type="EMBL" id="CP086718">
    <property type="protein sequence ID" value="WOO83862.1"/>
    <property type="molecule type" value="Genomic_DNA"/>
</dbReference>
<gene>
    <name evidence="1" type="primary">Vcpkmt</name>
    <name evidence="1" type="ORF">LOC62_05G007382</name>
</gene>
<proteinExistence type="predicted"/>
<dbReference type="AlphaFoldDB" id="A0AAF1BKD8"/>
<dbReference type="GO" id="GO:0008757">
    <property type="term" value="F:S-adenosylmethionine-dependent methyltransferase activity"/>
    <property type="evidence" value="ECO:0007669"/>
    <property type="project" value="UniProtKB-ARBA"/>
</dbReference>
<keyword evidence="2" id="KW-1185">Reference proteome</keyword>
<reference evidence="1" key="1">
    <citation type="submission" date="2023-10" db="EMBL/GenBank/DDBJ databases">
        <authorList>
            <person name="Noh H."/>
        </authorList>
    </citation>
    <scope>NUCLEOTIDE SEQUENCE</scope>
    <source>
        <strain evidence="1">DUCC4014</strain>
    </source>
</reference>
<dbReference type="PANTHER" id="PTHR14614:SF161">
    <property type="match status" value="1"/>
</dbReference>
<evidence type="ECO:0000313" key="2">
    <source>
        <dbReference type="Proteomes" id="UP000827549"/>
    </source>
</evidence>
<name>A0AAF1BKD8_9TREE</name>
<dbReference type="GO" id="GO:0032991">
    <property type="term" value="C:protein-containing complex"/>
    <property type="evidence" value="ECO:0007669"/>
    <property type="project" value="TreeGrafter"/>
</dbReference>
<sequence>MSAPHADPNFPPNLNIAPLHLAGTAATSESDGHGQAAAIARYGIAGRVWEATAALVQYLTPGASAAARFEPTCSLFDSAAGRPPHRVLELGSGQALASLHLASHLPPTDTIVLTDLPAVVPLCEASIAAWSAREGGEHAQVVARPLAWGEDAGEVLALGPFTHILMCDLVYFPHLYPPLLRTLLELTEPESIPTEGDTFGPEIIMAWKSRSLALEESFFDSFGRYFELTPVLGGGWDEERIFVCRRWRVTDEWRLPSLKHVMAPQPGVVVQRSFGLVDDLFAHLEWE</sequence>
<dbReference type="GeneID" id="87810555"/>
<dbReference type="GO" id="GO:0032259">
    <property type="term" value="P:methylation"/>
    <property type="evidence" value="ECO:0007669"/>
    <property type="project" value="UniProtKB-KW"/>
</dbReference>
<dbReference type="RefSeq" id="XP_062629888.1">
    <property type="nucleotide sequence ID" value="XM_062773904.1"/>
</dbReference>
<dbReference type="GO" id="GO:0005829">
    <property type="term" value="C:cytosol"/>
    <property type="evidence" value="ECO:0007669"/>
    <property type="project" value="TreeGrafter"/>
</dbReference>
<accession>A0AAF1BKD8</accession>
<keyword evidence="1" id="KW-0808">Transferase</keyword>
<dbReference type="Pfam" id="PF10294">
    <property type="entry name" value="Methyltransf_16"/>
    <property type="match status" value="1"/>
</dbReference>
<protein>
    <submittedName>
        <fullName evidence="1">Protein-lysine methyltransferase METTL21D</fullName>
    </submittedName>
</protein>
<keyword evidence="1" id="KW-0489">Methyltransferase</keyword>
<organism evidence="1 2">
    <name type="scientific">Vanrija pseudolonga</name>
    <dbReference type="NCBI Taxonomy" id="143232"/>
    <lineage>
        <taxon>Eukaryota</taxon>
        <taxon>Fungi</taxon>
        <taxon>Dikarya</taxon>
        <taxon>Basidiomycota</taxon>
        <taxon>Agaricomycotina</taxon>
        <taxon>Tremellomycetes</taxon>
        <taxon>Trichosporonales</taxon>
        <taxon>Trichosporonaceae</taxon>
        <taxon>Vanrija</taxon>
    </lineage>
</organism>
<evidence type="ECO:0000313" key="1">
    <source>
        <dbReference type="EMBL" id="WOO83862.1"/>
    </source>
</evidence>
<dbReference type="InterPro" id="IPR029063">
    <property type="entry name" value="SAM-dependent_MTases_sf"/>
</dbReference>